<evidence type="ECO:0000313" key="2">
    <source>
        <dbReference type="EMBL" id="TKA32928.1"/>
    </source>
</evidence>
<dbReference type="OrthoDB" id="3932451at2759"/>
<organism evidence="2 3">
    <name type="scientific">Salinomyces thailandicus</name>
    <dbReference type="NCBI Taxonomy" id="706561"/>
    <lineage>
        <taxon>Eukaryota</taxon>
        <taxon>Fungi</taxon>
        <taxon>Dikarya</taxon>
        <taxon>Ascomycota</taxon>
        <taxon>Pezizomycotina</taxon>
        <taxon>Dothideomycetes</taxon>
        <taxon>Dothideomycetidae</taxon>
        <taxon>Mycosphaerellales</taxon>
        <taxon>Teratosphaeriaceae</taxon>
        <taxon>Salinomyces</taxon>
    </lineage>
</organism>
<protein>
    <submittedName>
        <fullName evidence="2">Uncharacterized protein</fullName>
    </submittedName>
</protein>
<dbReference type="EMBL" id="NAJL01000004">
    <property type="protein sequence ID" value="TKA32928.1"/>
    <property type="molecule type" value="Genomic_DNA"/>
</dbReference>
<feature type="compositionally biased region" description="Low complexity" evidence="1">
    <location>
        <begin position="593"/>
        <end position="603"/>
    </location>
</feature>
<dbReference type="AlphaFoldDB" id="A0A4U0UC01"/>
<accession>A0A4U0UC01</accession>
<feature type="compositionally biased region" description="Low complexity" evidence="1">
    <location>
        <begin position="423"/>
        <end position="456"/>
    </location>
</feature>
<sequence length="893" mass="88819">MAATTSLAPVCAECVFGAVSSTVLSYTSQVIQTIEVDVTPHVLVLLNGTSITTSLESNTHTEEIVVPTAAIATDSTTTTDAAKTFSNVEDITWTVGDATLTYPSTYVQYLSFAGAPATSDDGKTCAQQAHATEVQLPPSTDQASFIFPINNATASTILPSALLDYLYGLATVSSQFYGQPLTACAPLSETTLPAYTHTLSPTSYFTLPTTGPESTTSRRFEGPRSRDHPGPIATFAPGARNGTSEIGQRPDRMGYGTGARGTGEGAAVSTSTTPAEYSGPIPSPVASLEATNVHTTAFVIAPITGRAIVTSETSSIKSMTAEPVIVKPDPDTHNGGDDSDSSQPPGSEKGNPSPGEDDSSGHNDAPGSKDPAGDDHSSGQGPTSGKKGKSSNNGESSANEHSSGKDDSSGNSDFPGSKDSDNDQSSGSGSSPGKGTPSNDSGSSDNSDSSNRNNHSGYNDSSPDDYSGHDQSSKTGQSTDQSGSSGNSGSSSNSDSSSNSHNHSGGSSGNDETTDNASTSGSGQSSGQGASSSNSKSSSGNSNSAGKGGSAKSAGQDSSDASNDNQNADTSSSAGSSGADNNKDNNNSEMQDSSDGLNSSGDSAQALVTTDGLTFTAVRSGEAVVLKDASSTARVPVGSAVTFEGQTVSAVYGGGAVAVNGEQHSLSAPQTQATRTGAPAAVVTAAGHTLSVAKAGSSAIVLLDAFSTMTLQDSGTATFEDQSVSVASDGSFVVVGTQTVGVESAKTTGLQAVYADQDHTIMAMQAGDAVVLKGGLSSITVQDGSTTTFEGQAISVAADGHSVVVDGSSTLTLTGGMATNSAGLGDYIKSGIGGQDGTTSTGTSSPATSSSSAGSGSSASSSFVGYTSGSERVAVTWMGVMAGVSLFAFACTA</sequence>
<feature type="compositionally biased region" description="Low complexity" evidence="1">
    <location>
        <begin position="837"/>
        <end position="860"/>
    </location>
</feature>
<feature type="compositionally biased region" description="Low complexity" evidence="1">
    <location>
        <begin position="473"/>
        <end position="505"/>
    </location>
</feature>
<proteinExistence type="predicted"/>
<reference evidence="2 3" key="1">
    <citation type="submission" date="2017-03" db="EMBL/GenBank/DDBJ databases">
        <title>Genomes of endolithic fungi from Antarctica.</title>
        <authorList>
            <person name="Coleine C."/>
            <person name="Masonjones S."/>
            <person name="Stajich J.E."/>
        </authorList>
    </citation>
    <scope>NUCLEOTIDE SEQUENCE [LARGE SCALE GENOMIC DNA]</scope>
    <source>
        <strain evidence="2 3">CCFEE 6315</strain>
    </source>
</reference>
<gene>
    <name evidence="2" type="ORF">B0A50_01154</name>
</gene>
<feature type="region of interest" description="Disordered" evidence="1">
    <location>
        <begin position="203"/>
        <end position="278"/>
    </location>
</feature>
<feature type="region of interest" description="Disordered" evidence="1">
    <location>
        <begin position="319"/>
        <end position="604"/>
    </location>
</feature>
<dbReference type="Proteomes" id="UP000308549">
    <property type="component" value="Unassembled WGS sequence"/>
</dbReference>
<feature type="compositionally biased region" description="Low complexity" evidence="1">
    <location>
        <begin position="515"/>
        <end position="562"/>
    </location>
</feature>
<feature type="compositionally biased region" description="Gly residues" evidence="1">
    <location>
        <begin position="255"/>
        <end position="264"/>
    </location>
</feature>
<comment type="caution">
    <text evidence="2">The sequence shown here is derived from an EMBL/GenBank/DDBJ whole genome shotgun (WGS) entry which is preliminary data.</text>
</comment>
<name>A0A4U0UC01_9PEZI</name>
<evidence type="ECO:0000256" key="1">
    <source>
        <dbReference type="SAM" id="MobiDB-lite"/>
    </source>
</evidence>
<feature type="compositionally biased region" description="Polar residues" evidence="1">
    <location>
        <begin position="203"/>
        <end position="215"/>
    </location>
</feature>
<feature type="compositionally biased region" description="Low complexity" evidence="1">
    <location>
        <begin position="378"/>
        <end position="401"/>
    </location>
</feature>
<feature type="region of interest" description="Disordered" evidence="1">
    <location>
        <begin position="835"/>
        <end position="860"/>
    </location>
</feature>
<feature type="compositionally biased region" description="Basic and acidic residues" evidence="1">
    <location>
        <begin position="216"/>
        <end position="229"/>
    </location>
</feature>
<keyword evidence="3" id="KW-1185">Reference proteome</keyword>
<evidence type="ECO:0000313" key="3">
    <source>
        <dbReference type="Proteomes" id="UP000308549"/>
    </source>
</evidence>